<evidence type="ECO:0000256" key="6">
    <source>
        <dbReference type="SAM" id="Phobius"/>
    </source>
</evidence>
<feature type="transmembrane region" description="Helical" evidence="6">
    <location>
        <begin position="151"/>
        <end position="173"/>
    </location>
</feature>
<dbReference type="Pfam" id="PF01061">
    <property type="entry name" value="ABC2_membrane"/>
    <property type="match status" value="1"/>
</dbReference>
<protein>
    <submittedName>
        <fullName evidence="8">ABC-2 type transport system permease protein</fullName>
    </submittedName>
</protein>
<evidence type="ECO:0000256" key="3">
    <source>
        <dbReference type="ARBA" id="ARBA00022989"/>
    </source>
</evidence>
<comment type="subcellular location">
    <subcellularLocation>
        <location evidence="1">Membrane</location>
        <topology evidence="1">Multi-pass membrane protein</topology>
    </subcellularLocation>
</comment>
<evidence type="ECO:0000256" key="1">
    <source>
        <dbReference type="ARBA" id="ARBA00004141"/>
    </source>
</evidence>
<feature type="domain" description="ABC-2 type transporter transmembrane" evidence="7">
    <location>
        <begin position="29"/>
        <end position="227"/>
    </location>
</feature>
<keyword evidence="2 6" id="KW-0812">Transmembrane</keyword>
<organism evidence="8 9">
    <name type="scientific">Branchiibius hedensis</name>
    <dbReference type="NCBI Taxonomy" id="672460"/>
    <lineage>
        <taxon>Bacteria</taxon>
        <taxon>Bacillati</taxon>
        <taxon>Actinomycetota</taxon>
        <taxon>Actinomycetes</taxon>
        <taxon>Micrococcales</taxon>
        <taxon>Dermacoccaceae</taxon>
        <taxon>Branchiibius</taxon>
    </lineage>
</organism>
<accession>A0A2Y9BTP1</accession>
<keyword evidence="5" id="KW-0046">Antibiotic resistance</keyword>
<evidence type="ECO:0000313" key="8">
    <source>
        <dbReference type="EMBL" id="SSA34332.1"/>
    </source>
</evidence>
<dbReference type="AlphaFoldDB" id="A0A2Y9BTP1"/>
<dbReference type="PANTHER" id="PTHR43077">
    <property type="entry name" value="TRANSPORT PERMEASE YVFS-RELATED"/>
    <property type="match status" value="1"/>
</dbReference>
<evidence type="ECO:0000259" key="7">
    <source>
        <dbReference type="Pfam" id="PF01061"/>
    </source>
</evidence>
<evidence type="ECO:0000256" key="5">
    <source>
        <dbReference type="ARBA" id="ARBA00023251"/>
    </source>
</evidence>
<feature type="transmembrane region" description="Helical" evidence="6">
    <location>
        <begin position="73"/>
        <end position="97"/>
    </location>
</feature>
<dbReference type="GO" id="GO:0140359">
    <property type="term" value="F:ABC-type transporter activity"/>
    <property type="evidence" value="ECO:0007669"/>
    <property type="project" value="InterPro"/>
</dbReference>
<keyword evidence="9" id="KW-1185">Reference proteome</keyword>
<name>A0A2Y9BTP1_9MICO</name>
<evidence type="ECO:0000313" key="9">
    <source>
        <dbReference type="Proteomes" id="UP000250028"/>
    </source>
</evidence>
<dbReference type="InterPro" id="IPR000412">
    <property type="entry name" value="ABC_2_transport"/>
</dbReference>
<feature type="transmembrane region" description="Helical" evidence="6">
    <location>
        <begin position="118"/>
        <end position="139"/>
    </location>
</feature>
<dbReference type="Proteomes" id="UP000250028">
    <property type="component" value="Unassembled WGS sequence"/>
</dbReference>
<keyword evidence="3 6" id="KW-1133">Transmembrane helix</keyword>
<feature type="transmembrane region" description="Helical" evidence="6">
    <location>
        <begin position="185"/>
        <end position="203"/>
    </location>
</feature>
<dbReference type="OrthoDB" id="63188at2"/>
<feature type="transmembrane region" description="Helical" evidence="6">
    <location>
        <begin position="237"/>
        <end position="258"/>
    </location>
</feature>
<dbReference type="GO" id="GO:0043190">
    <property type="term" value="C:ATP-binding cassette (ABC) transporter complex"/>
    <property type="evidence" value="ECO:0007669"/>
    <property type="project" value="InterPro"/>
</dbReference>
<dbReference type="EMBL" id="UESZ01000001">
    <property type="protein sequence ID" value="SSA34332.1"/>
    <property type="molecule type" value="Genomic_DNA"/>
</dbReference>
<sequence>MSTAAITPGDDPITLERRVPAHGGLNLRLLRIEVRRLLRNRRTIIFATLMPLAFFLLFSTGSSGRIGRGDYNAYTMINFALYGALVAACAIGASVSIERAQGWSRQLRLTPLTGRAYIATKLLTALVGSLAPVVILFIAGALRHSSLPTDAWLTSFLLTWLMGGQFASLGLFIGYLVPTENAMQILGPLLAILAFGGGLFVPYDVLGSTMQTVARFTPMWGAGEIARWPLMGGSFEIGWLVSLVLWIGAFFLGATYFFRRDTKRV</sequence>
<dbReference type="RefSeq" id="WP_109684909.1">
    <property type="nucleotide sequence ID" value="NZ_QGDN01000001.1"/>
</dbReference>
<dbReference type="PIRSF" id="PIRSF006648">
    <property type="entry name" value="DrrB"/>
    <property type="match status" value="1"/>
</dbReference>
<dbReference type="GO" id="GO:0046677">
    <property type="term" value="P:response to antibiotic"/>
    <property type="evidence" value="ECO:0007669"/>
    <property type="project" value="UniProtKB-KW"/>
</dbReference>
<reference evidence="9" key="1">
    <citation type="submission" date="2016-10" db="EMBL/GenBank/DDBJ databases">
        <authorList>
            <person name="Varghese N."/>
            <person name="Submissions S."/>
        </authorList>
    </citation>
    <scope>NUCLEOTIDE SEQUENCE [LARGE SCALE GENOMIC DNA]</scope>
    <source>
        <strain evidence="9">DSM 22951</strain>
    </source>
</reference>
<evidence type="ECO:0000256" key="2">
    <source>
        <dbReference type="ARBA" id="ARBA00022692"/>
    </source>
</evidence>
<dbReference type="InterPro" id="IPR013525">
    <property type="entry name" value="ABC2_TM"/>
</dbReference>
<keyword evidence="4 6" id="KW-0472">Membrane</keyword>
<dbReference type="PANTHER" id="PTHR43077:SF11">
    <property type="entry name" value="TRANSPORT PERMEASE YVFS-RELATED"/>
    <property type="match status" value="1"/>
</dbReference>
<dbReference type="InterPro" id="IPR051328">
    <property type="entry name" value="T7SS_ABC-Transporter"/>
</dbReference>
<feature type="transmembrane region" description="Helical" evidence="6">
    <location>
        <begin position="43"/>
        <end position="61"/>
    </location>
</feature>
<proteinExistence type="predicted"/>
<gene>
    <name evidence="8" type="ORF">SAMN04489750_1649</name>
</gene>
<evidence type="ECO:0000256" key="4">
    <source>
        <dbReference type="ARBA" id="ARBA00023136"/>
    </source>
</evidence>